<evidence type="ECO:0000256" key="3">
    <source>
        <dbReference type="ARBA" id="ARBA00022692"/>
    </source>
</evidence>
<feature type="transmembrane region" description="Helical" evidence="6">
    <location>
        <begin position="31"/>
        <end position="54"/>
    </location>
</feature>
<evidence type="ECO:0000313" key="7">
    <source>
        <dbReference type="EMBL" id="TLG99000.1"/>
    </source>
</evidence>
<keyword evidence="3 6" id="KW-0812">Transmembrane</keyword>
<dbReference type="Proteomes" id="UP000003730">
    <property type="component" value="Unassembled WGS sequence"/>
</dbReference>
<evidence type="ECO:0000256" key="1">
    <source>
        <dbReference type="ARBA" id="ARBA00004141"/>
    </source>
</evidence>
<keyword evidence="2" id="KW-0808">Transferase</keyword>
<keyword evidence="8" id="KW-1185">Reference proteome</keyword>
<protein>
    <recommendedName>
        <fullName evidence="9">Undecaprenyl/decaprenyl-phosphate alpha-N-acetylglucosaminyl 1-phosphate transferase</fullName>
    </recommendedName>
</protein>
<evidence type="ECO:0000256" key="6">
    <source>
        <dbReference type="SAM" id="Phobius"/>
    </source>
</evidence>
<gene>
    <name evidence="7" type="ORF">BZARG_03665</name>
</gene>
<dbReference type="InterPro" id="IPR000715">
    <property type="entry name" value="Glycosyl_transferase_4"/>
</dbReference>
<evidence type="ECO:0000256" key="2">
    <source>
        <dbReference type="ARBA" id="ARBA00022679"/>
    </source>
</evidence>
<keyword evidence="5 6" id="KW-0472">Membrane</keyword>
<reference evidence="7 8" key="1">
    <citation type="journal article" date="2008" name="Int. J. Syst. Evol. Microbiol.">
        <title>Bizionia argentinensis sp. nov., isolated from surface marine water in Antarctica.</title>
        <authorList>
            <person name="Bercovich A."/>
            <person name="Vazquez S.C."/>
            <person name="Yankilevich P."/>
            <person name="Coria S.H."/>
            <person name="Foti M."/>
            <person name="Hernandez E."/>
            <person name="Vidal A."/>
            <person name="Ruberto L."/>
            <person name="Melo C."/>
            <person name="Marenssi S."/>
            <person name="Criscuolo M."/>
            <person name="Memoli M."/>
            <person name="Arguelles M."/>
            <person name="Mac Cormack W.P."/>
        </authorList>
    </citation>
    <scope>NUCLEOTIDE SEQUENCE [LARGE SCALE GENOMIC DNA]</scope>
    <source>
        <strain evidence="7 8">JUB59</strain>
    </source>
</reference>
<evidence type="ECO:0000256" key="5">
    <source>
        <dbReference type="ARBA" id="ARBA00023136"/>
    </source>
</evidence>
<evidence type="ECO:0000256" key="4">
    <source>
        <dbReference type="ARBA" id="ARBA00022989"/>
    </source>
</evidence>
<evidence type="ECO:0000313" key="8">
    <source>
        <dbReference type="Proteomes" id="UP000003730"/>
    </source>
</evidence>
<dbReference type="AlphaFoldDB" id="A0A4U8UJ61"/>
<comment type="caution">
    <text evidence="7">The sequence shown here is derived from an EMBL/GenBank/DDBJ whole genome shotgun (WGS) entry which is preliminary data.</text>
</comment>
<evidence type="ECO:0008006" key="9">
    <source>
        <dbReference type="Google" id="ProtNLM"/>
    </source>
</evidence>
<sequence length="59" mass="6427">MLLQLLIALISILEISIYIHSFACLFTINDLPTIFAIISTVFVTVLGINSYNLIDGLAG</sequence>
<dbReference type="EMBL" id="AFXZ01000067">
    <property type="protein sequence ID" value="TLG99000.1"/>
    <property type="molecule type" value="Genomic_DNA"/>
</dbReference>
<proteinExistence type="predicted"/>
<dbReference type="GO" id="GO:0016020">
    <property type="term" value="C:membrane"/>
    <property type="evidence" value="ECO:0007669"/>
    <property type="project" value="UniProtKB-SubCell"/>
</dbReference>
<keyword evidence="4 6" id="KW-1133">Transmembrane helix</keyword>
<comment type="subcellular location">
    <subcellularLocation>
        <location evidence="1">Membrane</location>
        <topology evidence="1">Multi-pass membrane protein</topology>
    </subcellularLocation>
</comment>
<organism evidence="7 8">
    <name type="scientific">Bizionia argentinensis JUB59</name>
    <dbReference type="NCBI Taxonomy" id="1046627"/>
    <lineage>
        <taxon>Bacteria</taxon>
        <taxon>Pseudomonadati</taxon>
        <taxon>Bacteroidota</taxon>
        <taxon>Flavobacteriia</taxon>
        <taxon>Flavobacteriales</taxon>
        <taxon>Flavobacteriaceae</taxon>
        <taxon>Bizionia</taxon>
    </lineage>
</organism>
<dbReference type="GO" id="GO:0016780">
    <property type="term" value="F:phosphotransferase activity, for other substituted phosphate groups"/>
    <property type="evidence" value="ECO:0007669"/>
    <property type="project" value="InterPro"/>
</dbReference>
<dbReference type="Pfam" id="PF00953">
    <property type="entry name" value="Glycos_transf_4"/>
    <property type="match status" value="1"/>
</dbReference>
<name>A0A4U8UJ61_9FLAO</name>
<accession>A0A4U8UJ61</accession>